<dbReference type="Proteomes" id="UP001156641">
    <property type="component" value="Unassembled WGS sequence"/>
</dbReference>
<dbReference type="Gene3D" id="1.10.287.950">
    <property type="entry name" value="Methyl-accepting chemotaxis protein"/>
    <property type="match status" value="1"/>
</dbReference>
<dbReference type="InterPro" id="IPR004089">
    <property type="entry name" value="MCPsignal_dom"/>
</dbReference>
<dbReference type="InterPro" id="IPR012292">
    <property type="entry name" value="Globin/Proto"/>
</dbReference>
<feature type="coiled-coil region" evidence="4">
    <location>
        <begin position="455"/>
        <end position="482"/>
    </location>
</feature>
<dbReference type="InterPro" id="IPR003660">
    <property type="entry name" value="HAMP_dom"/>
</dbReference>
<dbReference type="PROSITE" id="PS50885">
    <property type="entry name" value="HAMP"/>
    <property type="match status" value="1"/>
</dbReference>
<evidence type="ECO:0000256" key="2">
    <source>
        <dbReference type="ARBA" id="ARBA00029447"/>
    </source>
</evidence>
<evidence type="ECO:0000259" key="5">
    <source>
        <dbReference type="PROSITE" id="PS50111"/>
    </source>
</evidence>
<keyword evidence="3" id="KW-0807">Transducer</keyword>
<dbReference type="InterPro" id="IPR009050">
    <property type="entry name" value="Globin-like_sf"/>
</dbReference>
<dbReference type="InterPro" id="IPR039379">
    <property type="entry name" value="Protoglobin_sensor_dom"/>
</dbReference>
<dbReference type="InterPro" id="IPR044398">
    <property type="entry name" value="Globin-sensor_dom"/>
</dbReference>
<evidence type="ECO:0000313" key="8">
    <source>
        <dbReference type="Proteomes" id="UP001156641"/>
    </source>
</evidence>
<dbReference type="Gene3D" id="1.10.490.10">
    <property type="entry name" value="Globins"/>
    <property type="match status" value="1"/>
</dbReference>
<name>A0ABQ6A9R8_9PROT</name>
<dbReference type="SUPFAM" id="SSF58104">
    <property type="entry name" value="Methyl-accepting chemotaxis protein (MCP) signaling domain"/>
    <property type="match status" value="1"/>
</dbReference>
<evidence type="ECO:0000256" key="1">
    <source>
        <dbReference type="ARBA" id="ARBA00022500"/>
    </source>
</evidence>
<dbReference type="InterPro" id="IPR004090">
    <property type="entry name" value="Chemotax_Me-accpt_rcpt"/>
</dbReference>
<keyword evidence="4" id="KW-0175">Coiled coil</keyword>
<dbReference type="CDD" id="cd11386">
    <property type="entry name" value="MCP_signal"/>
    <property type="match status" value="1"/>
</dbReference>
<keyword evidence="8" id="KW-1185">Reference proteome</keyword>
<dbReference type="Pfam" id="PF11563">
    <property type="entry name" value="Protoglobin"/>
    <property type="match status" value="1"/>
</dbReference>
<dbReference type="InterPro" id="IPR051310">
    <property type="entry name" value="MCP_chemotaxis"/>
</dbReference>
<feature type="domain" description="Methyl-accepting transducer" evidence="5">
    <location>
        <begin position="237"/>
        <end position="466"/>
    </location>
</feature>
<protein>
    <submittedName>
        <fullName evidence="7">Methyl-accepting chemotaxis protein</fullName>
    </submittedName>
</protein>
<reference evidence="8" key="1">
    <citation type="journal article" date="2019" name="Int. J. Syst. Evol. Microbiol.">
        <title>The Global Catalogue of Microorganisms (GCM) 10K type strain sequencing project: providing services to taxonomists for standard genome sequencing and annotation.</title>
        <authorList>
            <consortium name="The Broad Institute Genomics Platform"/>
            <consortium name="The Broad Institute Genome Sequencing Center for Infectious Disease"/>
            <person name="Wu L."/>
            <person name="Ma J."/>
        </authorList>
    </citation>
    <scope>NUCLEOTIDE SEQUENCE [LARGE SCALE GENOMIC DNA]</scope>
    <source>
        <strain evidence="8">NBRC 112502</strain>
    </source>
</reference>
<evidence type="ECO:0000256" key="4">
    <source>
        <dbReference type="SAM" id="Coils"/>
    </source>
</evidence>
<dbReference type="PANTHER" id="PTHR43531">
    <property type="entry name" value="PROTEIN ICFG"/>
    <property type="match status" value="1"/>
</dbReference>
<dbReference type="EMBL" id="BSOS01000065">
    <property type="protein sequence ID" value="GLR67357.1"/>
    <property type="molecule type" value="Genomic_DNA"/>
</dbReference>
<organism evidence="7 8">
    <name type="scientific">Acidocella aquatica</name>
    <dbReference type="NCBI Taxonomy" id="1922313"/>
    <lineage>
        <taxon>Bacteria</taxon>
        <taxon>Pseudomonadati</taxon>
        <taxon>Pseudomonadota</taxon>
        <taxon>Alphaproteobacteria</taxon>
        <taxon>Acetobacterales</taxon>
        <taxon>Acidocellaceae</taxon>
        <taxon>Acidocella</taxon>
    </lineage>
</organism>
<dbReference type="PROSITE" id="PS50111">
    <property type="entry name" value="CHEMOTAXIS_TRANSDUC_2"/>
    <property type="match status" value="1"/>
</dbReference>
<dbReference type="SUPFAM" id="SSF46458">
    <property type="entry name" value="Globin-like"/>
    <property type="match status" value="1"/>
</dbReference>
<evidence type="ECO:0000256" key="3">
    <source>
        <dbReference type="PROSITE-ProRule" id="PRU00284"/>
    </source>
</evidence>
<dbReference type="PANTHER" id="PTHR43531:SF11">
    <property type="entry name" value="METHYL-ACCEPTING CHEMOTAXIS PROTEIN 3"/>
    <property type="match status" value="1"/>
</dbReference>
<evidence type="ECO:0000313" key="7">
    <source>
        <dbReference type="EMBL" id="GLR67357.1"/>
    </source>
</evidence>
<sequence length="506" mass="54063">MPDANPLTDRLNFINLNAKALARLRGIKSIIRQALPAALSGFYTKISAEPHTRAFFSGDEMMKHAEARQMLHWNTISEGRFDQEYLNAVTKVGEIHARISLEPRWYIGGYALVLEPLIAAVVAARWPKRQFWQHQESCEELNAELGALLKAALLDMDLAISVYLSASETARKAAEAKAETVSKKVMQTVTEAMSALATGDLTHRIGDTLPDEYARLREDFNSAVERLAGTLSGIQVATGVINTSIDEISQATDDLARRTEQQAAGLLETTTALNELTQGVQRTATGAAQAHVAVGAANSGAANSRNVVSEAGDAMNKIEASSQEISQIIGLIDDIAFQTNLLALNAGVEAARAGDAGRGFAVVASEVRALAQRSAEAAKAIKSLISTSSAQVVQGVELVRKTGQSLETIGTNVAQIEGLVSGIANAAQHQSGGLNQVSEVVNEMNMVVQQNAAMVEEASAAVHSLKSEINELNRSISAFKINRARETTPGSYRPAAAKLRRLTEVN</sequence>
<dbReference type="Pfam" id="PF00672">
    <property type="entry name" value="HAMP"/>
    <property type="match status" value="1"/>
</dbReference>
<dbReference type="SMART" id="SM00304">
    <property type="entry name" value="HAMP"/>
    <property type="match status" value="1"/>
</dbReference>
<dbReference type="PRINTS" id="PR00260">
    <property type="entry name" value="CHEMTRNSDUCR"/>
</dbReference>
<dbReference type="SMART" id="SM00283">
    <property type="entry name" value="MA"/>
    <property type="match status" value="1"/>
</dbReference>
<gene>
    <name evidence="7" type="ORF">GCM10010909_20380</name>
</gene>
<evidence type="ECO:0000259" key="6">
    <source>
        <dbReference type="PROSITE" id="PS50885"/>
    </source>
</evidence>
<comment type="similarity">
    <text evidence="2">Belongs to the methyl-accepting chemotaxis (MCP) protein family.</text>
</comment>
<keyword evidence="1" id="KW-0145">Chemotaxis</keyword>
<dbReference type="Pfam" id="PF00015">
    <property type="entry name" value="MCPsignal"/>
    <property type="match status" value="1"/>
</dbReference>
<feature type="domain" description="HAMP" evidence="6">
    <location>
        <begin position="180"/>
        <end position="232"/>
    </location>
</feature>
<dbReference type="CDD" id="cd01068">
    <property type="entry name" value="globin_sensor"/>
    <property type="match status" value="1"/>
</dbReference>
<dbReference type="CDD" id="cd06225">
    <property type="entry name" value="HAMP"/>
    <property type="match status" value="1"/>
</dbReference>
<proteinExistence type="inferred from homology"/>
<accession>A0ABQ6A9R8</accession>
<comment type="caution">
    <text evidence="7">The sequence shown here is derived from an EMBL/GenBank/DDBJ whole genome shotgun (WGS) entry which is preliminary data.</text>
</comment>